<dbReference type="Pfam" id="PF14081">
    <property type="entry name" value="DUF4262"/>
    <property type="match status" value="1"/>
</dbReference>
<dbReference type="EMBL" id="CP013264">
    <property type="protein sequence ID" value="ALR20137.1"/>
    <property type="molecule type" value="Genomic_DNA"/>
</dbReference>
<dbReference type="STRING" id="1332080.ATN00_07295"/>
<dbReference type="InterPro" id="IPR025358">
    <property type="entry name" value="DUF4262"/>
</dbReference>
<keyword evidence="2" id="KW-1185">Reference proteome</keyword>
<organism evidence="1 2">
    <name type="scientific">Sphingobium baderi</name>
    <dbReference type="NCBI Taxonomy" id="1332080"/>
    <lineage>
        <taxon>Bacteria</taxon>
        <taxon>Pseudomonadati</taxon>
        <taxon>Pseudomonadota</taxon>
        <taxon>Alphaproteobacteria</taxon>
        <taxon>Sphingomonadales</taxon>
        <taxon>Sphingomonadaceae</taxon>
        <taxon>Sphingobium</taxon>
    </lineage>
</organism>
<dbReference type="RefSeq" id="WP_062063558.1">
    <property type="nucleotide sequence ID" value="NZ_CP013264.1"/>
</dbReference>
<dbReference type="OrthoDB" id="7471531at2"/>
<dbReference type="AlphaFoldDB" id="A0A0S3EXI7"/>
<protein>
    <recommendedName>
        <fullName evidence="3">DUF4262 domain-containing protein</fullName>
    </recommendedName>
</protein>
<dbReference type="KEGG" id="sbd:ATN00_07295"/>
<gene>
    <name evidence="1" type="ORF">ATN00_07295</name>
</gene>
<dbReference type="Proteomes" id="UP000056968">
    <property type="component" value="Chromosome"/>
</dbReference>
<accession>A0A0S3EXI7</accession>
<evidence type="ECO:0008006" key="3">
    <source>
        <dbReference type="Google" id="ProtNLM"/>
    </source>
</evidence>
<name>A0A0S3EXI7_9SPHN</name>
<sequence>MTILTTSTAVIQSNIDRAGQHIFAIFPDADTAGFAYTIGNARLGLPELLIIGNFAPHLMASVLNEVGRRMRQADQVPDKDIDIGGAFPIRPRLAGAAARSAFTIQVGRFLGHEEYAVVQLLLPDPMGLYPGEARCDPRYDVPRP</sequence>
<reference evidence="1 2" key="1">
    <citation type="submission" date="2015-11" db="EMBL/GenBank/DDBJ databases">
        <title>A Two-component Flavoprotein Monooxygenase System MeaXY Responsible for para-Hydroxylation of 2-Methyl-6-ethylaniline and 2,6-Diethylaniline in Sphingobium baderi DE-13.</title>
        <authorList>
            <person name="Cheng M."/>
            <person name="Meng Q."/>
            <person name="Yang Y."/>
            <person name="Chu C."/>
            <person name="Yan X."/>
            <person name="He J."/>
            <person name="Li S."/>
        </authorList>
    </citation>
    <scope>NUCLEOTIDE SEQUENCE [LARGE SCALE GENOMIC DNA]</scope>
    <source>
        <strain evidence="1 2">DE-13</strain>
    </source>
</reference>
<proteinExistence type="predicted"/>
<evidence type="ECO:0000313" key="1">
    <source>
        <dbReference type="EMBL" id="ALR20137.1"/>
    </source>
</evidence>
<evidence type="ECO:0000313" key="2">
    <source>
        <dbReference type="Proteomes" id="UP000056968"/>
    </source>
</evidence>